<dbReference type="Gene3D" id="1.10.1130.10">
    <property type="entry name" value="Flavocytochrome C3, Chain A"/>
    <property type="match status" value="1"/>
</dbReference>
<evidence type="ECO:0000313" key="2">
    <source>
        <dbReference type="EMBL" id="KAB0668846.1"/>
    </source>
</evidence>
<organism evidence="2 3">
    <name type="scientific">Oryzomonas sagensis</name>
    <dbReference type="NCBI Taxonomy" id="2603857"/>
    <lineage>
        <taxon>Bacteria</taxon>
        <taxon>Pseudomonadati</taxon>
        <taxon>Thermodesulfobacteriota</taxon>
        <taxon>Desulfuromonadia</taxon>
        <taxon>Geobacterales</taxon>
        <taxon>Geobacteraceae</taxon>
        <taxon>Oryzomonas</taxon>
    </lineage>
</organism>
<comment type="caution">
    <text evidence="2">The sequence shown here is derived from an EMBL/GenBank/DDBJ whole genome shotgun (WGS) entry which is preliminary data.</text>
</comment>
<dbReference type="SUPFAM" id="SSF48695">
    <property type="entry name" value="Multiheme cytochromes"/>
    <property type="match status" value="1"/>
</dbReference>
<reference evidence="2 3" key="1">
    <citation type="journal article" date="2020" name="Microorganisms">
        <title>Description of Three Novel Members in the Family Geobacteraceae, Oryzomonas japonicum gen. nov., sp. nov., Oryzomonas sagensis sp. nov., and Oryzomonas ruber sp. nov.</title>
        <authorList>
            <person name="Xu Z."/>
            <person name="Masuda Y."/>
            <person name="Hayakawa C."/>
            <person name="Ushijima N."/>
            <person name="Kawano K."/>
            <person name="Shiratori Y."/>
            <person name="Senoo K."/>
            <person name="Itoh H."/>
        </authorList>
    </citation>
    <scope>NUCLEOTIDE SEQUENCE [LARGE SCALE GENOMIC DNA]</scope>
    <source>
        <strain evidence="2 3">Red100</strain>
    </source>
</reference>
<evidence type="ECO:0000259" key="1">
    <source>
        <dbReference type="Pfam" id="PF13435"/>
    </source>
</evidence>
<dbReference type="Proteomes" id="UP000798046">
    <property type="component" value="Unassembled WGS sequence"/>
</dbReference>
<accession>A0ABQ6TKX8</accession>
<feature type="domain" description="Cytochrome c-552/4" evidence="1">
    <location>
        <begin position="37"/>
        <end position="105"/>
    </location>
</feature>
<dbReference type="EMBL" id="VZRA01000005">
    <property type="protein sequence ID" value="KAB0668846.1"/>
    <property type="molecule type" value="Genomic_DNA"/>
</dbReference>
<name>A0ABQ6TKX8_9BACT</name>
<keyword evidence="3" id="KW-1185">Reference proteome</keyword>
<gene>
    <name evidence="2" type="ORF">F6V30_15190</name>
</gene>
<dbReference type="Pfam" id="PF13435">
    <property type="entry name" value="Cytochrome_C554"/>
    <property type="match status" value="1"/>
</dbReference>
<dbReference type="RefSeq" id="WP_151157823.1">
    <property type="nucleotide sequence ID" value="NZ_VZRA01000005.1"/>
</dbReference>
<dbReference type="InterPro" id="IPR023155">
    <property type="entry name" value="Cyt_c-552/4"/>
</dbReference>
<dbReference type="InterPro" id="IPR036280">
    <property type="entry name" value="Multihaem_cyt_sf"/>
</dbReference>
<protein>
    <submittedName>
        <fullName evidence="2">Cytochrome C554</fullName>
    </submittedName>
</protein>
<evidence type="ECO:0000313" key="3">
    <source>
        <dbReference type="Proteomes" id="UP000798046"/>
    </source>
</evidence>
<proteinExistence type="predicted"/>
<sequence>MIRRSVFPLAVALLVSFGNVPLGYSQPAADEYAGAETCAGCHEDLVKGWKTTRHAKAFVTLQKKHQETLSHCLKCHVTGFEKEGGFMDGELTPQFTGVQCEVCHGAAAAHAANPDNKKGLIVSPGESTCRECHTKGQDPKFDFQNKKLLVHGAVKKGGK</sequence>